<dbReference type="Proteomes" id="UP001186974">
    <property type="component" value="Unassembled WGS sequence"/>
</dbReference>
<dbReference type="EMBL" id="JAWDJW010005899">
    <property type="protein sequence ID" value="KAK3066312.1"/>
    <property type="molecule type" value="Genomic_DNA"/>
</dbReference>
<evidence type="ECO:0000313" key="1">
    <source>
        <dbReference type="EMBL" id="KAK3066312.1"/>
    </source>
</evidence>
<keyword evidence="2" id="KW-1185">Reference proteome</keyword>
<name>A0ACC3DEU2_9PEZI</name>
<accession>A0ACC3DEU2</accession>
<proteinExistence type="predicted"/>
<comment type="caution">
    <text evidence="1">The sequence shown here is derived from an EMBL/GenBank/DDBJ whole genome shotgun (WGS) entry which is preliminary data.</text>
</comment>
<protein>
    <submittedName>
        <fullName evidence="1">Uncharacterized protein</fullName>
    </submittedName>
</protein>
<gene>
    <name evidence="1" type="ORF">LTS18_001823</name>
</gene>
<reference evidence="1" key="1">
    <citation type="submission" date="2024-09" db="EMBL/GenBank/DDBJ databases">
        <title>Black Yeasts Isolated from many extreme environments.</title>
        <authorList>
            <person name="Coleine C."/>
            <person name="Stajich J.E."/>
            <person name="Selbmann L."/>
        </authorList>
    </citation>
    <scope>NUCLEOTIDE SEQUENCE</scope>
    <source>
        <strain evidence="1">CCFEE 5737</strain>
    </source>
</reference>
<sequence>MSPEVTPVIVEYLRLFDSRTRQLILGAGATASAGLRAITTAHLARAFQSLGFVVALIPYVREFIRRRSRPELLAELDKTKRMFQEHQADIRNKLVDIMSGRARSLVAAMRKIDFDFPSETQKEVSPYMETLTKETTTFSRAMKRNLSEDEALQMMMMVFDSYSNQWLEAFSETTIRSEAGKARLLRDAQLFETKLNQIDGFGDTGKRIIDIVKNKSIPVKHADALARPSQDSARTANGMGSTTLSTAPKEEAAKR</sequence>
<evidence type="ECO:0000313" key="2">
    <source>
        <dbReference type="Proteomes" id="UP001186974"/>
    </source>
</evidence>
<organism evidence="1 2">
    <name type="scientific">Coniosporium uncinatum</name>
    <dbReference type="NCBI Taxonomy" id="93489"/>
    <lineage>
        <taxon>Eukaryota</taxon>
        <taxon>Fungi</taxon>
        <taxon>Dikarya</taxon>
        <taxon>Ascomycota</taxon>
        <taxon>Pezizomycotina</taxon>
        <taxon>Dothideomycetes</taxon>
        <taxon>Dothideomycetes incertae sedis</taxon>
        <taxon>Coniosporium</taxon>
    </lineage>
</organism>